<dbReference type="SUPFAM" id="SSF52540">
    <property type="entry name" value="P-loop containing nucleoside triphosphate hydrolases"/>
    <property type="match status" value="1"/>
</dbReference>
<name>A0A371E939_MUCPR</name>
<dbReference type="AlphaFoldDB" id="A0A371E939"/>
<dbReference type="InterPro" id="IPR036390">
    <property type="entry name" value="WH_DNA-bd_sf"/>
</dbReference>
<feature type="non-terminal residue" evidence="3">
    <location>
        <position position="1"/>
    </location>
</feature>
<dbReference type="InterPro" id="IPR058192">
    <property type="entry name" value="WHD_ROQ1-like"/>
</dbReference>
<dbReference type="PANTHER" id="PTHR11017:SF527">
    <property type="entry name" value="TMV RESISTANCE PROTEIN N-LIKE"/>
    <property type="match status" value="1"/>
</dbReference>
<accession>A0A371E939</accession>
<comment type="caution">
    <text evidence="3">The sequence shown here is derived from an EMBL/GenBank/DDBJ whole genome shotgun (WGS) entry which is preliminary data.</text>
</comment>
<proteinExistence type="predicted"/>
<dbReference type="InterPro" id="IPR032675">
    <property type="entry name" value="LRR_dom_sf"/>
</dbReference>
<evidence type="ECO:0000313" key="3">
    <source>
        <dbReference type="EMBL" id="RDX62544.1"/>
    </source>
</evidence>
<dbReference type="PANTHER" id="PTHR11017">
    <property type="entry name" value="LEUCINE-RICH REPEAT-CONTAINING PROTEIN"/>
    <property type="match status" value="1"/>
</dbReference>
<dbReference type="InterPro" id="IPR044974">
    <property type="entry name" value="Disease_R_plants"/>
</dbReference>
<dbReference type="Proteomes" id="UP000257109">
    <property type="component" value="Unassembled WGS sequence"/>
</dbReference>
<dbReference type="Pfam" id="PF23282">
    <property type="entry name" value="WHD_ROQ1"/>
    <property type="match status" value="1"/>
</dbReference>
<protein>
    <submittedName>
        <fullName evidence="3">TMV resistance protein N</fullName>
    </submittedName>
</protein>
<evidence type="ECO:0000259" key="2">
    <source>
        <dbReference type="Pfam" id="PF23282"/>
    </source>
</evidence>
<dbReference type="Gene3D" id="1.10.8.430">
    <property type="entry name" value="Helical domain of apoptotic protease-activating factors"/>
    <property type="match status" value="1"/>
</dbReference>
<feature type="domain" description="Disease resistance protein Roq1-like winged-helix" evidence="2">
    <location>
        <begin position="244"/>
        <end position="317"/>
    </location>
</feature>
<dbReference type="SUPFAM" id="SSF52058">
    <property type="entry name" value="L domain-like"/>
    <property type="match status" value="1"/>
</dbReference>
<dbReference type="SUPFAM" id="SSF46785">
    <property type="entry name" value="Winged helix' DNA-binding domain"/>
    <property type="match status" value="1"/>
</dbReference>
<dbReference type="InterPro" id="IPR027417">
    <property type="entry name" value="P-loop_NTPase"/>
</dbReference>
<evidence type="ECO:0000313" key="4">
    <source>
        <dbReference type="Proteomes" id="UP000257109"/>
    </source>
</evidence>
<dbReference type="OrthoDB" id="1422693at2759"/>
<organism evidence="3 4">
    <name type="scientific">Mucuna pruriens</name>
    <name type="common">Velvet bean</name>
    <name type="synonym">Dolichos pruriens</name>
    <dbReference type="NCBI Taxonomy" id="157652"/>
    <lineage>
        <taxon>Eukaryota</taxon>
        <taxon>Viridiplantae</taxon>
        <taxon>Streptophyta</taxon>
        <taxon>Embryophyta</taxon>
        <taxon>Tracheophyta</taxon>
        <taxon>Spermatophyta</taxon>
        <taxon>Magnoliopsida</taxon>
        <taxon>eudicotyledons</taxon>
        <taxon>Gunneridae</taxon>
        <taxon>Pentapetalae</taxon>
        <taxon>rosids</taxon>
        <taxon>fabids</taxon>
        <taxon>Fabales</taxon>
        <taxon>Fabaceae</taxon>
        <taxon>Papilionoideae</taxon>
        <taxon>50 kb inversion clade</taxon>
        <taxon>NPAAA clade</taxon>
        <taxon>indigoferoid/millettioid clade</taxon>
        <taxon>Phaseoleae</taxon>
        <taxon>Mucuna</taxon>
    </lineage>
</organism>
<dbReference type="Gene3D" id="3.40.50.300">
    <property type="entry name" value="P-loop containing nucleotide triphosphate hydrolases"/>
    <property type="match status" value="1"/>
</dbReference>
<dbReference type="GO" id="GO:0006952">
    <property type="term" value="P:defense response"/>
    <property type="evidence" value="ECO:0007669"/>
    <property type="project" value="InterPro"/>
</dbReference>
<dbReference type="EMBL" id="QJKJ01015436">
    <property type="protein sequence ID" value="RDX62544.1"/>
    <property type="molecule type" value="Genomic_DNA"/>
</dbReference>
<keyword evidence="4" id="KW-1185">Reference proteome</keyword>
<dbReference type="InterPro" id="IPR042197">
    <property type="entry name" value="Apaf_helical"/>
</dbReference>
<sequence length="687" mass="78633">MSKDLKSLIPLLYRLETKHVENISEAVWSKIRDKLPCYLNNFVGMDSKIEEIDLLLEMGLDDVRFIGICGKTTVAKVVFERIEHNFEFKCFLHNVREFSGRGGLPYLQKKIISQTEIDHPDDGNNIIRNLLCNKKLLLLEKQDWFGPGSRVIITTRDMHLVTFHGVCKTYEKAFKKDQYEEGFLDLSKNVIKYAGGLPLALKVLGSYLYGKVYLNRKGELDKMRQFPEDDILKPLRISYEALDVSNKNIFLDFACLLKGMDKDRVIQILEICGLFPIIGIKDLIDKSLLTEYFDHDKWHLEMHQILQEMGKNIVLQESLLDPSKRSRLWPQEDINHGSELIQGIVLEFPGPYEAQWHPEAFSKMCNLRLLVLSNVHLPRDLNCLSSTLKVLEWKGYPLKFLPLDLGLDELVDLKLHHSKIKQYWNGTQFLRKIEFVDLSRSKDLTKTPDFIGMPNLERLVLEGCISLTEIHPSIAKHKRLLVLNLKDCKNLKTLPGKLEMNSLKNFAAEKSEHFPEFGENMINLSVLDLEGTTISKLPDPLFCLIDLAVLNLRNCRNIVYLPSTIWNFKSLRSLNISGCSELSRLPENLNENETLEELNVSGTATLKCKWQCFLSGSPIRSKTAIVVQRACGITDSGSEVPSWFENGSFSFDEDTRNRYGFGSPVSISLILGFRLNEWSGIAMCVVL</sequence>
<gene>
    <name evidence="3" type="primary">N</name>
    <name evidence="3" type="ORF">CR513_59113</name>
</gene>
<keyword evidence="1" id="KW-0677">Repeat</keyword>
<dbReference type="PRINTS" id="PR00364">
    <property type="entry name" value="DISEASERSIST"/>
</dbReference>
<dbReference type="Gene3D" id="3.80.10.10">
    <property type="entry name" value="Ribonuclease Inhibitor"/>
    <property type="match status" value="2"/>
</dbReference>
<evidence type="ECO:0000256" key="1">
    <source>
        <dbReference type="ARBA" id="ARBA00022737"/>
    </source>
</evidence>
<reference evidence="3" key="1">
    <citation type="submission" date="2018-05" db="EMBL/GenBank/DDBJ databases">
        <title>Draft genome of Mucuna pruriens seed.</title>
        <authorList>
            <person name="Nnadi N.E."/>
            <person name="Vos R."/>
            <person name="Hasami M.H."/>
            <person name="Devisetty U.K."/>
            <person name="Aguiy J.C."/>
        </authorList>
    </citation>
    <scope>NUCLEOTIDE SEQUENCE [LARGE SCALE GENOMIC DNA]</scope>
    <source>
        <strain evidence="3">JCA_2017</strain>
    </source>
</reference>